<sequence>MGVDRTKFLCWQIIYPGDQDDPQYAEYFKRTMLHWDALKGVVGEDIGVYDQMTRTKKSSAFKEQILSEREFKIAIYHEHMDRKIRD</sequence>
<reference evidence="1" key="1">
    <citation type="submission" date="2020-05" db="EMBL/GenBank/DDBJ databases">
        <authorList>
            <person name="Chiriac C."/>
            <person name="Salcher M."/>
            <person name="Ghai R."/>
            <person name="Kavagutti S V."/>
        </authorList>
    </citation>
    <scope>NUCLEOTIDE SEQUENCE</scope>
</reference>
<dbReference type="EMBL" id="CAFBNZ010000151">
    <property type="protein sequence ID" value="CAB4974049.1"/>
    <property type="molecule type" value="Genomic_DNA"/>
</dbReference>
<protein>
    <submittedName>
        <fullName evidence="1">Unannotated protein</fullName>
    </submittedName>
</protein>
<organism evidence="1">
    <name type="scientific">freshwater metagenome</name>
    <dbReference type="NCBI Taxonomy" id="449393"/>
    <lineage>
        <taxon>unclassified sequences</taxon>
        <taxon>metagenomes</taxon>
        <taxon>ecological metagenomes</taxon>
    </lineage>
</organism>
<accession>A0A6J7M6A2</accession>
<evidence type="ECO:0000313" key="1">
    <source>
        <dbReference type="EMBL" id="CAB4974049.1"/>
    </source>
</evidence>
<proteinExistence type="predicted"/>
<dbReference type="SUPFAM" id="SSF55961">
    <property type="entry name" value="Bet v1-like"/>
    <property type="match status" value="1"/>
</dbReference>
<name>A0A6J7M6A2_9ZZZZ</name>
<gene>
    <name evidence="1" type="ORF">UFOPK3889_00796</name>
</gene>
<dbReference type="AlphaFoldDB" id="A0A6J7M6A2"/>